<proteinExistence type="predicted"/>
<dbReference type="Proteomes" id="UP001152658">
    <property type="component" value="Unassembled WGS sequence"/>
</dbReference>
<accession>A0ABM9FLL9</accession>
<name>A0ABM9FLL9_9VIBR</name>
<gene>
    <name evidence="1" type="ORF">VAE063_880068</name>
</gene>
<dbReference type="EMBL" id="CALYLK010000128">
    <property type="protein sequence ID" value="CAH8209872.1"/>
    <property type="molecule type" value="Genomic_DNA"/>
</dbReference>
<protein>
    <submittedName>
        <fullName evidence="1">Uncharacterized protein</fullName>
    </submittedName>
</protein>
<dbReference type="RefSeq" id="WP_261925528.1">
    <property type="nucleotide sequence ID" value="NZ_CALYLK010000128.1"/>
</dbReference>
<keyword evidence="2" id="KW-1185">Reference proteome</keyword>
<organism evidence="1 2">
    <name type="scientific">Vibrio aestuarianus</name>
    <dbReference type="NCBI Taxonomy" id="28171"/>
    <lineage>
        <taxon>Bacteria</taxon>
        <taxon>Pseudomonadati</taxon>
        <taxon>Pseudomonadota</taxon>
        <taxon>Gammaproteobacteria</taxon>
        <taxon>Vibrionales</taxon>
        <taxon>Vibrionaceae</taxon>
        <taxon>Vibrio</taxon>
    </lineage>
</organism>
<sequence length="87" mass="10264">MSVKSKLLDILDKKNDADISLIRIMAHRHRDFDPKELKGRKLREAVANYVESYYEQMKNQEMVILLNYEIPEIAVHGLKSKVTYWGK</sequence>
<evidence type="ECO:0000313" key="2">
    <source>
        <dbReference type="Proteomes" id="UP001152658"/>
    </source>
</evidence>
<reference evidence="1" key="1">
    <citation type="submission" date="2022-06" db="EMBL/GenBank/DDBJ databases">
        <authorList>
            <person name="Goudenege D."/>
            <person name="Le Roux F."/>
        </authorList>
    </citation>
    <scope>NUCLEOTIDE SEQUENCE</scope>
    <source>
        <strain evidence="1">12-063</strain>
    </source>
</reference>
<comment type="caution">
    <text evidence="1">The sequence shown here is derived from an EMBL/GenBank/DDBJ whole genome shotgun (WGS) entry which is preliminary data.</text>
</comment>
<evidence type="ECO:0000313" key="1">
    <source>
        <dbReference type="EMBL" id="CAH8209872.1"/>
    </source>
</evidence>